<dbReference type="Proteomes" id="UP000824469">
    <property type="component" value="Unassembled WGS sequence"/>
</dbReference>
<accession>A0AA38FNQ1</accession>
<evidence type="ECO:0000313" key="2">
    <source>
        <dbReference type="Proteomes" id="UP000824469"/>
    </source>
</evidence>
<dbReference type="AlphaFoldDB" id="A0AA38FNQ1"/>
<keyword evidence="2" id="KW-1185">Reference proteome</keyword>
<feature type="non-terminal residue" evidence="1">
    <location>
        <position position="101"/>
    </location>
</feature>
<evidence type="ECO:0000313" key="1">
    <source>
        <dbReference type="EMBL" id="KAH9306578.1"/>
    </source>
</evidence>
<comment type="caution">
    <text evidence="1">The sequence shown here is derived from an EMBL/GenBank/DDBJ whole genome shotgun (WGS) entry which is preliminary data.</text>
</comment>
<protein>
    <submittedName>
        <fullName evidence="1">Uncharacterized protein</fullName>
    </submittedName>
</protein>
<proteinExistence type="predicted"/>
<organism evidence="1 2">
    <name type="scientific">Taxus chinensis</name>
    <name type="common">Chinese yew</name>
    <name type="synonym">Taxus wallichiana var. chinensis</name>
    <dbReference type="NCBI Taxonomy" id="29808"/>
    <lineage>
        <taxon>Eukaryota</taxon>
        <taxon>Viridiplantae</taxon>
        <taxon>Streptophyta</taxon>
        <taxon>Embryophyta</taxon>
        <taxon>Tracheophyta</taxon>
        <taxon>Spermatophyta</taxon>
        <taxon>Pinopsida</taxon>
        <taxon>Pinidae</taxon>
        <taxon>Conifers II</taxon>
        <taxon>Cupressales</taxon>
        <taxon>Taxaceae</taxon>
        <taxon>Taxus</taxon>
    </lineage>
</organism>
<reference evidence="1 2" key="1">
    <citation type="journal article" date="2021" name="Nat. Plants">
        <title>The Taxus genome provides insights into paclitaxel biosynthesis.</title>
        <authorList>
            <person name="Xiong X."/>
            <person name="Gou J."/>
            <person name="Liao Q."/>
            <person name="Li Y."/>
            <person name="Zhou Q."/>
            <person name="Bi G."/>
            <person name="Li C."/>
            <person name="Du R."/>
            <person name="Wang X."/>
            <person name="Sun T."/>
            <person name="Guo L."/>
            <person name="Liang H."/>
            <person name="Lu P."/>
            <person name="Wu Y."/>
            <person name="Zhang Z."/>
            <person name="Ro D.K."/>
            <person name="Shang Y."/>
            <person name="Huang S."/>
            <person name="Yan J."/>
        </authorList>
    </citation>
    <scope>NUCLEOTIDE SEQUENCE [LARGE SCALE GENOMIC DNA]</scope>
    <source>
        <strain evidence="1">Ta-2019</strain>
    </source>
</reference>
<sequence length="101" mass="11171">DRTNIFGCEKMVSVMKGTLVPSNILSSALKDSCVDHIVESVAFSRDQAKACVGLRKSSLWRSLEALQTQAIDLRRRYSGFNVKHGLCRCQAVATPITKTQQ</sequence>
<name>A0AA38FNQ1_TAXCH</name>
<gene>
    <name evidence="1" type="ORF">KI387_010982</name>
</gene>
<feature type="non-terminal residue" evidence="1">
    <location>
        <position position="1"/>
    </location>
</feature>
<dbReference type="EMBL" id="JAHRHJ020000008">
    <property type="protein sequence ID" value="KAH9306578.1"/>
    <property type="molecule type" value="Genomic_DNA"/>
</dbReference>